<accession>A0A0B0IG96</accession>
<gene>
    <name evidence="1" type="ORF">LQ50_02705</name>
</gene>
<sequence>MEVPVSFADAFHLCKESIHQLNRARIIEEDAQKGSIRVKTGMSIRTWGDVVQYKVKKVSDSKAYDVH</sequence>
<dbReference type="AlphaFoldDB" id="A0A0B0IG96"/>
<reference evidence="1 2" key="1">
    <citation type="submission" date="2014-09" db="EMBL/GenBank/DDBJ databases">
        <title>Genome sequencing and annotation of Bacillus Okhensis strain Kh10-101T.</title>
        <authorList>
            <person name="Prakash J.S."/>
        </authorList>
    </citation>
    <scope>NUCLEOTIDE SEQUENCE [LARGE SCALE GENOMIC DNA]</scope>
    <source>
        <strain evidence="2">Kh10-101T</strain>
    </source>
</reference>
<proteinExistence type="predicted"/>
<dbReference type="Proteomes" id="UP000030832">
    <property type="component" value="Unassembled WGS sequence"/>
</dbReference>
<dbReference type="STRING" id="333138.LQ50_02705"/>
<name>A0A0B0IG96_9BACI</name>
<evidence type="ECO:0000313" key="2">
    <source>
        <dbReference type="Proteomes" id="UP000030832"/>
    </source>
</evidence>
<evidence type="ECO:0000313" key="1">
    <source>
        <dbReference type="EMBL" id="KHF41628.1"/>
    </source>
</evidence>
<dbReference type="RefSeq" id="WP_034625751.1">
    <property type="nucleotide sequence ID" value="NZ_JRJU01000002.1"/>
</dbReference>
<keyword evidence="2" id="KW-1185">Reference proteome</keyword>
<dbReference type="OrthoDB" id="2840289at2"/>
<protein>
    <submittedName>
        <fullName evidence="1">Uncharacterized protein</fullName>
    </submittedName>
</protein>
<organism evidence="1 2">
    <name type="scientific">Halalkalibacter okhensis</name>
    <dbReference type="NCBI Taxonomy" id="333138"/>
    <lineage>
        <taxon>Bacteria</taxon>
        <taxon>Bacillati</taxon>
        <taxon>Bacillota</taxon>
        <taxon>Bacilli</taxon>
        <taxon>Bacillales</taxon>
        <taxon>Bacillaceae</taxon>
        <taxon>Halalkalibacter</taxon>
    </lineage>
</organism>
<dbReference type="EMBL" id="JRJU01000002">
    <property type="protein sequence ID" value="KHF41628.1"/>
    <property type="molecule type" value="Genomic_DNA"/>
</dbReference>
<comment type="caution">
    <text evidence="1">The sequence shown here is derived from an EMBL/GenBank/DDBJ whole genome shotgun (WGS) entry which is preliminary data.</text>
</comment>